<dbReference type="Gene3D" id="1.20.1440.30">
    <property type="entry name" value="Biosynthetic Protein domain"/>
    <property type="match status" value="1"/>
</dbReference>
<dbReference type="CDD" id="cd14728">
    <property type="entry name" value="Ere-like"/>
    <property type="match status" value="1"/>
</dbReference>
<dbReference type="InterPro" id="IPR007815">
    <property type="entry name" value="Emycin_Estase"/>
</dbReference>
<dbReference type="Gene3D" id="3.40.1660.10">
    <property type="entry name" value="EreA-like (biosynthetic domain)"/>
    <property type="match status" value="1"/>
</dbReference>
<dbReference type="PANTHER" id="PTHR31299:SF0">
    <property type="entry name" value="ESTERASE, PUTATIVE (AFU_ORTHOLOGUE AFUA_1G05850)-RELATED"/>
    <property type="match status" value="1"/>
</dbReference>
<protein>
    <submittedName>
        <fullName evidence="2">Erythromycin esterase</fullName>
    </submittedName>
</protein>
<feature type="signal peptide" evidence="1">
    <location>
        <begin position="1"/>
        <end position="23"/>
    </location>
</feature>
<evidence type="ECO:0000313" key="3">
    <source>
        <dbReference type="Proteomes" id="UP000189818"/>
    </source>
</evidence>
<feature type="chain" id="PRO_5012188461" evidence="1">
    <location>
        <begin position="24"/>
        <end position="442"/>
    </location>
</feature>
<dbReference type="OrthoDB" id="9810066at2"/>
<dbReference type="SUPFAM" id="SSF159501">
    <property type="entry name" value="EreA/ChaN-like"/>
    <property type="match status" value="1"/>
</dbReference>
<dbReference type="PIRSF" id="PIRSF036794">
    <property type="entry name" value="UCP_erythr_ester"/>
    <property type="match status" value="1"/>
</dbReference>
<keyword evidence="3" id="KW-1185">Reference proteome</keyword>
<dbReference type="Proteomes" id="UP000189818">
    <property type="component" value="Unassembled WGS sequence"/>
</dbReference>
<dbReference type="InterPro" id="IPR052036">
    <property type="entry name" value="Hydrolase/PRTase-associated"/>
</dbReference>
<dbReference type="STRING" id="439228.SAMN06295920_1174"/>
<evidence type="ECO:0000256" key="1">
    <source>
        <dbReference type="SAM" id="SignalP"/>
    </source>
</evidence>
<reference evidence="3" key="1">
    <citation type="submission" date="2017-02" db="EMBL/GenBank/DDBJ databases">
        <authorList>
            <person name="Varghese N."/>
            <person name="Submissions S."/>
        </authorList>
    </citation>
    <scope>NUCLEOTIDE SEQUENCE [LARGE SCALE GENOMIC DNA]</scope>
    <source>
        <strain evidence="3">UM2</strain>
    </source>
</reference>
<dbReference type="GO" id="GO:0046677">
    <property type="term" value="P:response to antibiotic"/>
    <property type="evidence" value="ECO:0007669"/>
    <property type="project" value="InterPro"/>
</dbReference>
<dbReference type="PANTHER" id="PTHR31299">
    <property type="entry name" value="ESTERASE, PUTATIVE (AFU_ORTHOLOGUE AFUA_1G05850)-RELATED"/>
    <property type="match status" value="1"/>
</dbReference>
<evidence type="ECO:0000313" key="2">
    <source>
        <dbReference type="EMBL" id="SKC09946.1"/>
    </source>
</evidence>
<gene>
    <name evidence="2" type="ORF">SAMN06295920_1174</name>
</gene>
<accession>A0A1T5GNF2</accession>
<dbReference type="AlphaFoldDB" id="A0A1T5GNF2"/>
<dbReference type="Gene3D" id="3.30.1870.10">
    <property type="entry name" value="EreA-like, domain 2"/>
    <property type="match status" value="1"/>
</dbReference>
<dbReference type="Pfam" id="PF05139">
    <property type="entry name" value="Erythro_esteras"/>
    <property type="match status" value="1"/>
</dbReference>
<organism evidence="2 3">
    <name type="scientific">Rhizorhabdus histidinilytica</name>
    <dbReference type="NCBI Taxonomy" id="439228"/>
    <lineage>
        <taxon>Bacteria</taxon>
        <taxon>Pseudomonadati</taxon>
        <taxon>Pseudomonadota</taxon>
        <taxon>Alphaproteobacteria</taxon>
        <taxon>Sphingomonadales</taxon>
        <taxon>Sphingomonadaceae</taxon>
        <taxon>Rhizorhabdus</taxon>
    </lineage>
</organism>
<dbReference type="EMBL" id="FUYM01000017">
    <property type="protein sequence ID" value="SKC09946.1"/>
    <property type="molecule type" value="Genomic_DNA"/>
</dbReference>
<proteinExistence type="predicted"/>
<name>A0A1T5GNF2_9SPHN</name>
<dbReference type="InterPro" id="IPR014622">
    <property type="entry name" value="UCP036794_erythomycin"/>
</dbReference>
<keyword evidence="1" id="KW-0732">Signal</keyword>
<dbReference type="RefSeq" id="WP_079650782.1">
    <property type="nucleotide sequence ID" value="NZ_FUYM01000017.1"/>
</dbReference>
<sequence length="442" mass="47379">MIRFGAVMATLGLLLSASAAAEADPAAAFLAWARDHAVPLPACDDPSMAAVGRAAGTARMIALGEPAHGAHEPLAFRNCLFRHLVEQQGFTAIAIESGTSEARRLHDYVAGGPGDVRQLVRESLSWGFGRFAENVALVEWMRAYNADPAHARKIAFYGIDMSGGDSSGAWANARITLDAALAYLARFDATDSRAVRGAVEPFLGRFTHPAHAALSRAERRRLRAAVDGLARYLDRHGDRLAARSGRDEFDWARRNAALARQLDHMFRTSAPSGEELSPEDYRADAARDAAMADNAHWVLDREGPDGRVLLFAHDGHVMNAATRGGIWSVYRRAPKAMGQHLRAALGDQLFIVPIASGLNGAGLPPVAPGSGSLDVALARVGYERFLLDLRPARTAGPAAGWLRRTQSIRANHVTQAEISPATAMDAVVFIATLTAAHVPEAR</sequence>